<protein>
    <submittedName>
        <fullName evidence="2">Uncharacterized protein</fullName>
    </submittedName>
</protein>
<dbReference type="Proteomes" id="UP000628109">
    <property type="component" value="Unassembled WGS sequence"/>
</dbReference>
<dbReference type="CDD" id="cd17933">
    <property type="entry name" value="DEXSc_RecD-like"/>
    <property type="match status" value="1"/>
</dbReference>
<reference evidence="3" key="1">
    <citation type="journal article" date="2019" name="Int. J. Syst. Evol. Microbiol.">
        <title>The Global Catalogue of Microorganisms (GCM) 10K type strain sequencing project: providing services to taxonomists for standard genome sequencing and annotation.</title>
        <authorList>
            <consortium name="The Broad Institute Genomics Platform"/>
            <consortium name="The Broad Institute Genome Sequencing Center for Infectious Disease"/>
            <person name="Wu L."/>
            <person name="Ma J."/>
        </authorList>
    </citation>
    <scope>NUCLEOTIDE SEQUENCE [LARGE SCALE GENOMIC DNA]</scope>
    <source>
        <strain evidence="3">CCM 7327</strain>
    </source>
</reference>
<proteinExistence type="predicted"/>
<accession>A0ABQ1ERL2</accession>
<dbReference type="Pfam" id="PF19613">
    <property type="entry name" value="DUF6118"/>
    <property type="match status" value="1"/>
</dbReference>
<dbReference type="Pfam" id="PF13604">
    <property type="entry name" value="AAA_30"/>
    <property type="match status" value="1"/>
</dbReference>
<dbReference type="InterPro" id="IPR046121">
    <property type="entry name" value="DUF6118"/>
</dbReference>
<evidence type="ECO:0000313" key="3">
    <source>
        <dbReference type="Proteomes" id="UP000628109"/>
    </source>
</evidence>
<evidence type="ECO:0000256" key="1">
    <source>
        <dbReference type="SAM" id="MobiDB-lite"/>
    </source>
</evidence>
<sequence length="442" mass="48230">MSAVRASPDLVPLGKDGRQEERFTSRDMLDTEKRLEATADRLAARSHEGASRDIVIEQAERAGASGLTLGVEQQAALEHIMKGRGLSMVVGYAGTGKSAMLGVAHDAWAAQGRVVWGMALSGIAAEKLEEGSHIPSRTIVSMELAWSRGRDLPGPGDILVVDEAGMVGTRQMARVLAVAEQNQAQVVLVGDAEQLQAIEAGAVFRSLVERHGAMEISDVRRQQEGWQRQATRWLATGRTAEVRERHAELMHRLADAPDYAPSLAVIQKTLDWIVEQYANPLTADDVLKRVAETTARMDRPNRAALKAARADMIEISNAMNASREAHLLGAERARTIRMQTRQCRQWLVSGLVAGGMLMMVAPGMLARAAPSRWLLPERLAARALRLPMADAGRHLLVAANPLFAYEIVEGARLMVKNRDKIAKCRNARPKADVVTCKITVSM</sequence>
<dbReference type="Gene3D" id="3.40.50.300">
    <property type="entry name" value="P-loop containing nucleotide triphosphate hydrolases"/>
    <property type="match status" value="1"/>
</dbReference>
<dbReference type="InterPro" id="IPR027417">
    <property type="entry name" value="P-loop_NTPase"/>
</dbReference>
<keyword evidence="3" id="KW-1185">Reference proteome</keyword>
<evidence type="ECO:0000313" key="2">
    <source>
        <dbReference type="EMBL" id="GFZ84107.1"/>
    </source>
</evidence>
<gene>
    <name evidence="2" type="ORF">GCM10019071_10970</name>
</gene>
<dbReference type="EMBL" id="BMDU01000002">
    <property type="protein sequence ID" value="GFZ84107.1"/>
    <property type="molecule type" value="Genomic_DNA"/>
</dbReference>
<name>A0ABQ1ERL2_SPHSA</name>
<organism evidence="2 3">
    <name type="scientific">Sphingobium fuliginis (strain ATCC 27551)</name>
    <dbReference type="NCBI Taxonomy" id="336203"/>
    <lineage>
        <taxon>Bacteria</taxon>
        <taxon>Pseudomonadati</taxon>
        <taxon>Pseudomonadota</taxon>
        <taxon>Alphaproteobacteria</taxon>
        <taxon>Sphingomonadales</taxon>
        <taxon>Sphingomonadaceae</taxon>
        <taxon>Sphingobium</taxon>
    </lineage>
</organism>
<dbReference type="SUPFAM" id="SSF52540">
    <property type="entry name" value="P-loop containing nucleoside triphosphate hydrolases"/>
    <property type="match status" value="1"/>
</dbReference>
<feature type="region of interest" description="Disordered" evidence="1">
    <location>
        <begin position="1"/>
        <end position="21"/>
    </location>
</feature>
<comment type="caution">
    <text evidence="2">The sequence shown here is derived from an EMBL/GenBank/DDBJ whole genome shotgun (WGS) entry which is preliminary data.</text>
</comment>